<evidence type="ECO:0000256" key="3">
    <source>
        <dbReference type="ARBA" id="ARBA00022975"/>
    </source>
</evidence>
<organism evidence="7 8">
    <name type="scientific">Candidatus Limisoma faecipullorum</name>
    <dbReference type="NCBI Taxonomy" id="2840854"/>
    <lineage>
        <taxon>Bacteria</taxon>
        <taxon>Pseudomonadati</taxon>
        <taxon>Bacteroidota</taxon>
        <taxon>Bacteroidia</taxon>
        <taxon>Bacteroidales</taxon>
        <taxon>Candidatus Limisoma</taxon>
    </lineage>
</organism>
<comment type="subunit">
    <text evidence="4">Contains catalytic and regulatory chains.</text>
</comment>
<dbReference type="HAMAP" id="MF_00002">
    <property type="entry name" value="Asp_carb_tr_reg"/>
    <property type="match status" value="1"/>
</dbReference>
<evidence type="ECO:0000259" key="6">
    <source>
        <dbReference type="Pfam" id="PF02748"/>
    </source>
</evidence>
<comment type="caution">
    <text evidence="7">The sequence shown here is derived from an EMBL/GenBank/DDBJ whole genome shotgun (WGS) entry which is preliminary data.</text>
</comment>
<sequence>MDNNKELAVAALCNGTVIDHIPTDLLFKVVSLLDIENISSSVTIGYNLDSKKLGKKGILKVADVYFPEEKLNRLALIAPNVNVNIIKDYKVVKKYKVTLPDDVIGIVKCNNPKCITNNEPMVTHFHMEDKDSVILRCHYCERTVLKDDIVLK</sequence>
<dbReference type="SUPFAM" id="SSF54893">
    <property type="entry name" value="Aspartate carbamoyltransferase, Regulatory-chain, N-terminal domain"/>
    <property type="match status" value="1"/>
</dbReference>
<comment type="similarity">
    <text evidence="4">Belongs to the PyrI family.</text>
</comment>
<gene>
    <name evidence="4" type="primary">pyrI</name>
    <name evidence="7" type="ORF">IAB88_06720</name>
</gene>
<dbReference type="InterPro" id="IPR036793">
    <property type="entry name" value="Asp_carbatrfase_reg_N_sf"/>
</dbReference>
<feature type="domain" description="Aspartate carbamoyltransferase regulatory subunit N-terminal" evidence="5">
    <location>
        <begin position="7"/>
        <end position="97"/>
    </location>
</feature>
<dbReference type="PANTHER" id="PTHR35805">
    <property type="entry name" value="ASPARTATE CARBAMOYLTRANSFERASE REGULATORY CHAIN"/>
    <property type="match status" value="1"/>
</dbReference>
<name>A0A9D9IPE8_9BACT</name>
<comment type="function">
    <text evidence="4">Involved in allosteric regulation of aspartate carbamoyltransferase.</text>
</comment>
<dbReference type="SUPFAM" id="SSF57825">
    <property type="entry name" value="Aspartate carbamoyltransferase, Regulatory-chain, C-terminal domain"/>
    <property type="match status" value="1"/>
</dbReference>
<evidence type="ECO:0000313" key="7">
    <source>
        <dbReference type="EMBL" id="MBO8476669.1"/>
    </source>
</evidence>
<evidence type="ECO:0000256" key="2">
    <source>
        <dbReference type="ARBA" id="ARBA00022833"/>
    </source>
</evidence>
<dbReference type="InterPro" id="IPR020545">
    <property type="entry name" value="Asp_carbamoyltransf_reg_N"/>
</dbReference>
<evidence type="ECO:0000256" key="1">
    <source>
        <dbReference type="ARBA" id="ARBA00022723"/>
    </source>
</evidence>
<keyword evidence="2 4" id="KW-0862">Zinc</keyword>
<feature type="binding site" evidence="4">
    <location>
        <position position="140"/>
    </location>
    <ligand>
        <name>Zn(2+)</name>
        <dbReference type="ChEBI" id="CHEBI:29105"/>
    </ligand>
</feature>
<evidence type="ECO:0000256" key="4">
    <source>
        <dbReference type="HAMAP-Rule" id="MF_00002"/>
    </source>
</evidence>
<reference evidence="7" key="1">
    <citation type="submission" date="2020-10" db="EMBL/GenBank/DDBJ databases">
        <authorList>
            <person name="Gilroy R."/>
        </authorList>
    </citation>
    <scope>NUCLEOTIDE SEQUENCE</scope>
    <source>
        <strain evidence="7">6919</strain>
    </source>
</reference>
<dbReference type="GO" id="GO:0006207">
    <property type="term" value="P:'de novo' pyrimidine nucleobase biosynthetic process"/>
    <property type="evidence" value="ECO:0007669"/>
    <property type="project" value="InterPro"/>
</dbReference>
<protein>
    <recommendedName>
        <fullName evidence="4">Aspartate carbamoyltransferase regulatory chain</fullName>
    </recommendedName>
</protein>
<dbReference type="PANTHER" id="PTHR35805:SF1">
    <property type="entry name" value="ASPARTATE CARBAMOYLTRANSFERASE REGULATORY CHAIN"/>
    <property type="match status" value="1"/>
</dbReference>
<comment type="cofactor">
    <cofactor evidence="4">
        <name>Zn(2+)</name>
        <dbReference type="ChEBI" id="CHEBI:29105"/>
    </cofactor>
    <text evidence="4">Binds 1 zinc ion per subunit.</text>
</comment>
<dbReference type="InterPro" id="IPR020542">
    <property type="entry name" value="Asp_carbamoyltrfase_reg_C"/>
</dbReference>
<proteinExistence type="inferred from homology"/>
<dbReference type="Gene3D" id="2.30.30.20">
    <property type="entry name" value="Aspartate carbamoyltransferase regulatory subunit, C-terminal domain"/>
    <property type="match status" value="1"/>
</dbReference>
<reference evidence="7" key="2">
    <citation type="journal article" date="2021" name="PeerJ">
        <title>Extensive microbial diversity within the chicken gut microbiome revealed by metagenomics and culture.</title>
        <authorList>
            <person name="Gilroy R."/>
            <person name="Ravi A."/>
            <person name="Getino M."/>
            <person name="Pursley I."/>
            <person name="Horton D.L."/>
            <person name="Alikhan N.F."/>
            <person name="Baker D."/>
            <person name="Gharbi K."/>
            <person name="Hall N."/>
            <person name="Watson M."/>
            <person name="Adriaenssens E.M."/>
            <person name="Foster-Nyarko E."/>
            <person name="Jarju S."/>
            <person name="Secka A."/>
            <person name="Antonio M."/>
            <person name="Oren A."/>
            <person name="Chaudhuri R.R."/>
            <person name="La Ragione R."/>
            <person name="Hildebrand F."/>
            <person name="Pallen M.J."/>
        </authorList>
    </citation>
    <scope>NUCLEOTIDE SEQUENCE</scope>
    <source>
        <strain evidence="7">6919</strain>
    </source>
</reference>
<keyword evidence="3 4" id="KW-0665">Pyrimidine biosynthesis</keyword>
<accession>A0A9D9IPE8</accession>
<dbReference type="GO" id="GO:0046872">
    <property type="term" value="F:metal ion binding"/>
    <property type="evidence" value="ECO:0007669"/>
    <property type="project" value="UniProtKB-KW"/>
</dbReference>
<dbReference type="Pfam" id="PF02748">
    <property type="entry name" value="PyrI_C"/>
    <property type="match status" value="1"/>
</dbReference>
<dbReference type="NCBIfam" id="TIGR00240">
    <property type="entry name" value="ATCase_reg"/>
    <property type="match status" value="1"/>
</dbReference>
<feature type="binding site" evidence="4">
    <location>
        <position position="114"/>
    </location>
    <ligand>
        <name>Zn(2+)</name>
        <dbReference type="ChEBI" id="CHEBI:29105"/>
    </ligand>
</feature>
<evidence type="ECO:0000259" key="5">
    <source>
        <dbReference type="Pfam" id="PF01948"/>
    </source>
</evidence>
<dbReference type="Proteomes" id="UP000823598">
    <property type="component" value="Unassembled WGS sequence"/>
</dbReference>
<dbReference type="GO" id="GO:0006221">
    <property type="term" value="P:pyrimidine nucleotide biosynthetic process"/>
    <property type="evidence" value="ECO:0007669"/>
    <property type="project" value="UniProtKB-UniRule"/>
</dbReference>
<dbReference type="AlphaFoldDB" id="A0A9D9IPE8"/>
<dbReference type="Pfam" id="PF01948">
    <property type="entry name" value="PyrI"/>
    <property type="match status" value="1"/>
</dbReference>
<feature type="domain" description="Aspartate carbamoyltransferase regulatory subunit C-terminal" evidence="6">
    <location>
        <begin position="103"/>
        <end position="149"/>
    </location>
</feature>
<feature type="binding site" evidence="4">
    <location>
        <position position="137"/>
    </location>
    <ligand>
        <name>Zn(2+)</name>
        <dbReference type="ChEBI" id="CHEBI:29105"/>
    </ligand>
</feature>
<feature type="binding site" evidence="4">
    <location>
        <position position="109"/>
    </location>
    <ligand>
        <name>Zn(2+)</name>
        <dbReference type="ChEBI" id="CHEBI:29105"/>
    </ligand>
</feature>
<dbReference type="InterPro" id="IPR002801">
    <property type="entry name" value="Asp_carbamoylTrfase_reg"/>
</dbReference>
<dbReference type="InterPro" id="IPR036792">
    <property type="entry name" value="Asp_carbatrfase_reg_C_sf"/>
</dbReference>
<dbReference type="Gene3D" id="3.30.70.140">
    <property type="entry name" value="Aspartate carbamoyltransferase regulatory subunit, N-terminal domain"/>
    <property type="match status" value="1"/>
</dbReference>
<dbReference type="GO" id="GO:0009347">
    <property type="term" value="C:aspartate carbamoyltransferase complex"/>
    <property type="evidence" value="ECO:0007669"/>
    <property type="project" value="InterPro"/>
</dbReference>
<evidence type="ECO:0000313" key="8">
    <source>
        <dbReference type="Proteomes" id="UP000823598"/>
    </source>
</evidence>
<dbReference type="EMBL" id="JADIMC010000076">
    <property type="protein sequence ID" value="MBO8476669.1"/>
    <property type="molecule type" value="Genomic_DNA"/>
</dbReference>
<keyword evidence="1 4" id="KW-0479">Metal-binding</keyword>